<dbReference type="CDD" id="cd00130">
    <property type="entry name" value="PAS"/>
    <property type="match status" value="4"/>
</dbReference>
<protein>
    <recommendedName>
        <fullName evidence="12">Circadian input-output histidine kinase CikA</fullName>
        <ecNumber evidence="3">2.7.13.3</ecNumber>
    </recommendedName>
    <alternativeName>
        <fullName evidence="11">Sensory/regulatory protein RpfC</fullName>
    </alternativeName>
</protein>
<dbReference type="Pfam" id="PF08448">
    <property type="entry name" value="PAS_4"/>
    <property type="match status" value="1"/>
</dbReference>
<comment type="subunit">
    <text evidence="10">At low DSF concentrations, interacts with RpfF.</text>
</comment>
<dbReference type="Pfam" id="PF02518">
    <property type="entry name" value="HATPase_c"/>
    <property type="match status" value="1"/>
</dbReference>
<feature type="domain" description="Histidine kinase" evidence="14">
    <location>
        <begin position="527"/>
        <end position="749"/>
    </location>
</feature>
<dbReference type="InterPro" id="IPR000014">
    <property type="entry name" value="PAS"/>
</dbReference>
<feature type="domain" description="PAC" evidence="17">
    <location>
        <begin position="331"/>
        <end position="382"/>
    </location>
</feature>
<evidence type="ECO:0000313" key="19">
    <source>
        <dbReference type="Proteomes" id="UP001305702"/>
    </source>
</evidence>
<dbReference type="Pfam" id="PF08447">
    <property type="entry name" value="PAS_3"/>
    <property type="match status" value="1"/>
</dbReference>
<dbReference type="GO" id="GO:0006355">
    <property type="term" value="P:regulation of DNA-templated transcription"/>
    <property type="evidence" value="ECO:0007669"/>
    <property type="project" value="InterPro"/>
</dbReference>
<evidence type="ECO:0000256" key="10">
    <source>
        <dbReference type="ARBA" id="ARBA00064003"/>
    </source>
</evidence>
<keyword evidence="5" id="KW-0808">Transferase</keyword>
<keyword evidence="8" id="KW-0067">ATP-binding</keyword>
<dbReference type="EMBL" id="CP130318">
    <property type="protein sequence ID" value="WNQ10842.1"/>
    <property type="molecule type" value="Genomic_DNA"/>
</dbReference>
<dbReference type="InterPro" id="IPR013767">
    <property type="entry name" value="PAS_fold"/>
</dbReference>
<dbReference type="RefSeq" id="WP_315604616.1">
    <property type="nucleotide sequence ID" value="NZ_CP130318.1"/>
</dbReference>
<name>A0AA96REG3_9BACL</name>
<evidence type="ECO:0000256" key="4">
    <source>
        <dbReference type="ARBA" id="ARBA00022553"/>
    </source>
</evidence>
<keyword evidence="6" id="KW-0547">Nucleotide-binding</keyword>
<feature type="domain" description="PAS" evidence="16">
    <location>
        <begin position="259"/>
        <end position="314"/>
    </location>
</feature>
<comment type="catalytic activity">
    <reaction evidence="1">
        <text>ATP + protein L-histidine = ADP + protein N-phospho-L-histidine.</text>
        <dbReference type="EC" id="2.7.13.3"/>
    </reaction>
</comment>
<proteinExistence type="inferred from homology"/>
<dbReference type="InterPro" id="IPR001610">
    <property type="entry name" value="PAC"/>
</dbReference>
<feature type="domain" description="PAS" evidence="16">
    <location>
        <begin position="383"/>
        <end position="458"/>
    </location>
</feature>
<evidence type="ECO:0000259" key="14">
    <source>
        <dbReference type="PROSITE" id="PS50109"/>
    </source>
</evidence>
<reference evidence="18 19" key="1">
    <citation type="submission" date="2022-02" db="EMBL/GenBank/DDBJ databases">
        <title>Paenibacillus sp. MBLB1776 Whole Genome Shotgun Sequencing.</title>
        <authorList>
            <person name="Hwang C.Y."/>
            <person name="Cho E.-S."/>
            <person name="Seo M.-J."/>
        </authorList>
    </citation>
    <scope>NUCLEOTIDE SEQUENCE [LARGE SCALE GENOMIC DNA]</scope>
    <source>
        <strain evidence="18 19">MBLB1776</strain>
    </source>
</reference>
<dbReference type="Pfam" id="PF00989">
    <property type="entry name" value="PAS"/>
    <property type="match status" value="1"/>
</dbReference>
<dbReference type="PROSITE" id="PS50112">
    <property type="entry name" value="PAS"/>
    <property type="match status" value="4"/>
</dbReference>
<keyword evidence="9" id="KW-0902">Two-component regulatory system</keyword>
<gene>
    <name evidence="18" type="ORF">MJA45_25010</name>
</gene>
<dbReference type="GO" id="GO:0000155">
    <property type="term" value="F:phosphorelay sensor kinase activity"/>
    <property type="evidence" value="ECO:0007669"/>
    <property type="project" value="InterPro"/>
</dbReference>
<dbReference type="InterPro" id="IPR011006">
    <property type="entry name" value="CheY-like_superfamily"/>
</dbReference>
<dbReference type="Gene3D" id="1.10.287.130">
    <property type="match status" value="1"/>
</dbReference>
<dbReference type="PROSITE" id="PS50109">
    <property type="entry name" value="HIS_KIN"/>
    <property type="match status" value="1"/>
</dbReference>
<dbReference type="EC" id="2.7.13.3" evidence="3"/>
<sequence>MEFYADKEVVFERAYESAPFGIGIMDRQAGHWVMANPSLCRLLGYGEEELRRMTDRELTHPDDPAFPAVGEEERLLSEPLVKRYLHKNGTAVWLSLAFSEWERTEGDDRRFLLVQAVDMTGLRLMEKRLKDSERKQRLITEASLDWISRHTADEAATITFSSPSCRTFFGYEPEEMVGGSAIEMVHPEDLDRVKVFLDQNRYTEGSSVTFRFQCKDGRYVWLESTSRYMMNGNGELEEIISISRDITERREADQRLQESEQRYKSLFDHNPAAVYSMNLDGDYLTANANLVKITGYTLEELIGMYWGPIVHPKDLPKTLHHFGLAKQGEPQSYDLTILHKDGHPVEINSTNIPIIVDGEVVGVFGITTDITERKQYIEQIEKLSSDYTLILNSVSEGIFGLDEEGHAIFINPAGAAMLGFEATELIGRPYLGMLREALNDMSRLTTEETALFRTIRDGRSHYNKEAVFWRKDGSSFLADYRVTPLVENGRPRGAVVVFRDITGEKEILRAKEAAEKADQAKSEFLAVVSHEIRTPMNGIIGMADLLAGTPLSEEQKLYTETIIKSSKALLRIMNEILDFSRIESGKMELSHDSIEVHSLLRGVLELFAPKAAEKGLALEWRVDETVPVQLGGDEGRLRQILVNLVGNAVKFTEEGRIEVQARSRFVPERDQVLLEIAVEDTGIGIPADKHDLLFQSFSQLSPVINRKYGGTGLGLAICKKLVELMGGSIGVESREHEGSTFSFVVPLTPPGKEFAAAALHPAIETDVAAAGRREDRPALAPEEAVDYSALRILVADDNGVNRQLLHSLLRKHGCAADSAGSGVEALEASKAEAYDLIFMDLEMPDMDGLEATQAIRQHYPPGEGPVIVAVTAYARRDDRERCFEAGMMDYISKPVFAPEVERVLRQWAPRPA</sequence>
<dbReference type="GO" id="GO:0005524">
    <property type="term" value="F:ATP binding"/>
    <property type="evidence" value="ECO:0007669"/>
    <property type="project" value="UniProtKB-KW"/>
</dbReference>
<evidence type="ECO:0000256" key="13">
    <source>
        <dbReference type="PROSITE-ProRule" id="PRU00169"/>
    </source>
</evidence>
<dbReference type="InterPro" id="IPR013656">
    <property type="entry name" value="PAS_4"/>
</dbReference>
<dbReference type="CDD" id="cd00082">
    <property type="entry name" value="HisKA"/>
    <property type="match status" value="1"/>
</dbReference>
<dbReference type="PANTHER" id="PTHR43047:SF72">
    <property type="entry name" value="OSMOSENSING HISTIDINE PROTEIN KINASE SLN1"/>
    <property type="match status" value="1"/>
</dbReference>
<dbReference type="GO" id="GO:0005886">
    <property type="term" value="C:plasma membrane"/>
    <property type="evidence" value="ECO:0007669"/>
    <property type="project" value="TreeGrafter"/>
</dbReference>
<evidence type="ECO:0000256" key="2">
    <source>
        <dbReference type="ARBA" id="ARBA00006402"/>
    </source>
</evidence>
<dbReference type="Gene3D" id="3.30.565.10">
    <property type="entry name" value="Histidine kinase-like ATPase, C-terminal domain"/>
    <property type="match status" value="1"/>
</dbReference>
<accession>A0AA96REG3</accession>
<keyword evidence="7" id="KW-0418">Kinase</keyword>
<dbReference type="FunFam" id="1.10.287.130:FF:000002">
    <property type="entry name" value="Two-component osmosensing histidine kinase"/>
    <property type="match status" value="1"/>
</dbReference>
<dbReference type="Gene3D" id="3.30.450.20">
    <property type="entry name" value="PAS domain"/>
    <property type="match status" value="4"/>
</dbReference>
<dbReference type="InterPro" id="IPR001789">
    <property type="entry name" value="Sig_transdc_resp-reg_receiver"/>
</dbReference>
<dbReference type="SUPFAM" id="SSF47384">
    <property type="entry name" value="Homodimeric domain of signal transducing histidine kinase"/>
    <property type="match status" value="1"/>
</dbReference>
<dbReference type="CDD" id="cd16922">
    <property type="entry name" value="HATPase_EvgS-ArcB-TorS-like"/>
    <property type="match status" value="1"/>
</dbReference>
<evidence type="ECO:0000256" key="6">
    <source>
        <dbReference type="ARBA" id="ARBA00022741"/>
    </source>
</evidence>
<dbReference type="InterPro" id="IPR004358">
    <property type="entry name" value="Sig_transdc_His_kin-like_C"/>
</dbReference>
<dbReference type="KEGG" id="paun:MJA45_25010"/>
<dbReference type="AlphaFoldDB" id="A0AA96REG3"/>
<feature type="domain" description="PAS" evidence="16">
    <location>
        <begin position="153"/>
        <end position="204"/>
    </location>
</feature>
<organism evidence="18 19">
    <name type="scientific">Paenibacillus aurantius</name>
    <dbReference type="NCBI Taxonomy" id="2918900"/>
    <lineage>
        <taxon>Bacteria</taxon>
        <taxon>Bacillati</taxon>
        <taxon>Bacillota</taxon>
        <taxon>Bacilli</taxon>
        <taxon>Bacillales</taxon>
        <taxon>Paenibacillaceae</taxon>
        <taxon>Paenibacillus</taxon>
    </lineage>
</organism>
<dbReference type="SUPFAM" id="SSF55785">
    <property type="entry name" value="PYP-like sensor domain (PAS domain)"/>
    <property type="match status" value="4"/>
</dbReference>
<dbReference type="SMART" id="SM00388">
    <property type="entry name" value="HisKA"/>
    <property type="match status" value="1"/>
</dbReference>
<comment type="similarity">
    <text evidence="2">In the N-terminal section; belongs to the phytochrome family.</text>
</comment>
<dbReference type="InterPro" id="IPR003661">
    <property type="entry name" value="HisK_dim/P_dom"/>
</dbReference>
<evidence type="ECO:0000256" key="7">
    <source>
        <dbReference type="ARBA" id="ARBA00022777"/>
    </source>
</evidence>
<dbReference type="InterPro" id="IPR036890">
    <property type="entry name" value="HATPase_C_sf"/>
</dbReference>
<dbReference type="CDD" id="cd17546">
    <property type="entry name" value="REC_hyHK_CKI1_RcsC-like"/>
    <property type="match status" value="1"/>
</dbReference>
<dbReference type="SUPFAM" id="SSF55874">
    <property type="entry name" value="ATPase domain of HSP90 chaperone/DNA topoisomerase II/histidine kinase"/>
    <property type="match status" value="1"/>
</dbReference>
<dbReference type="SMART" id="SM00448">
    <property type="entry name" value="REC"/>
    <property type="match status" value="1"/>
</dbReference>
<evidence type="ECO:0000259" key="17">
    <source>
        <dbReference type="PROSITE" id="PS50113"/>
    </source>
</evidence>
<evidence type="ECO:0000256" key="3">
    <source>
        <dbReference type="ARBA" id="ARBA00012438"/>
    </source>
</evidence>
<evidence type="ECO:0000259" key="15">
    <source>
        <dbReference type="PROSITE" id="PS50110"/>
    </source>
</evidence>
<evidence type="ECO:0000256" key="1">
    <source>
        <dbReference type="ARBA" id="ARBA00000085"/>
    </source>
</evidence>
<keyword evidence="19" id="KW-1185">Reference proteome</keyword>
<dbReference type="NCBIfam" id="TIGR00229">
    <property type="entry name" value="sensory_box"/>
    <property type="match status" value="4"/>
</dbReference>
<dbReference type="Pfam" id="PF00512">
    <property type="entry name" value="HisKA"/>
    <property type="match status" value="1"/>
</dbReference>
<dbReference type="PROSITE" id="PS50113">
    <property type="entry name" value="PAC"/>
    <property type="match status" value="2"/>
</dbReference>
<dbReference type="InterPro" id="IPR013655">
    <property type="entry name" value="PAS_fold_3"/>
</dbReference>
<dbReference type="FunFam" id="3.30.565.10:FF:000010">
    <property type="entry name" value="Sensor histidine kinase RcsC"/>
    <property type="match status" value="1"/>
</dbReference>
<dbReference type="InterPro" id="IPR005467">
    <property type="entry name" value="His_kinase_dom"/>
</dbReference>
<dbReference type="SMART" id="SM00091">
    <property type="entry name" value="PAS"/>
    <property type="match status" value="4"/>
</dbReference>
<dbReference type="SMART" id="SM00086">
    <property type="entry name" value="PAC"/>
    <property type="match status" value="4"/>
</dbReference>
<dbReference type="PRINTS" id="PR00344">
    <property type="entry name" value="BCTRLSENSOR"/>
</dbReference>
<dbReference type="Proteomes" id="UP001305702">
    <property type="component" value="Chromosome"/>
</dbReference>
<evidence type="ECO:0000256" key="12">
    <source>
        <dbReference type="ARBA" id="ARBA00074306"/>
    </source>
</evidence>
<dbReference type="InterPro" id="IPR003594">
    <property type="entry name" value="HATPase_dom"/>
</dbReference>
<dbReference type="Gene3D" id="3.40.50.2300">
    <property type="match status" value="1"/>
</dbReference>
<dbReference type="SMART" id="SM00387">
    <property type="entry name" value="HATPase_c"/>
    <property type="match status" value="1"/>
</dbReference>
<evidence type="ECO:0000256" key="5">
    <source>
        <dbReference type="ARBA" id="ARBA00022679"/>
    </source>
</evidence>
<feature type="domain" description="Response regulatory" evidence="15">
    <location>
        <begin position="791"/>
        <end position="908"/>
    </location>
</feature>
<evidence type="ECO:0000256" key="9">
    <source>
        <dbReference type="ARBA" id="ARBA00023012"/>
    </source>
</evidence>
<dbReference type="Pfam" id="PF00072">
    <property type="entry name" value="Response_reg"/>
    <property type="match status" value="1"/>
</dbReference>
<evidence type="ECO:0000256" key="11">
    <source>
        <dbReference type="ARBA" id="ARBA00068150"/>
    </source>
</evidence>
<dbReference type="InterPro" id="IPR035965">
    <property type="entry name" value="PAS-like_dom_sf"/>
</dbReference>
<evidence type="ECO:0000313" key="18">
    <source>
        <dbReference type="EMBL" id="WNQ10842.1"/>
    </source>
</evidence>
<feature type="domain" description="PAS" evidence="16">
    <location>
        <begin position="7"/>
        <end position="63"/>
    </location>
</feature>
<dbReference type="PANTHER" id="PTHR43047">
    <property type="entry name" value="TWO-COMPONENT HISTIDINE PROTEIN KINASE"/>
    <property type="match status" value="1"/>
</dbReference>
<evidence type="ECO:0000259" key="16">
    <source>
        <dbReference type="PROSITE" id="PS50112"/>
    </source>
</evidence>
<dbReference type="SUPFAM" id="SSF52172">
    <property type="entry name" value="CheY-like"/>
    <property type="match status" value="1"/>
</dbReference>
<keyword evidence="4 13" id="KW-0597">Phosphoprotein</keyword>
<dbReference type="Pfam" id="PF13426">
    <property type="entry name" value="PAS_9"/>
    <property type="match status" value="1"/>
</dbReference>
<feature type="modified residue" description="4-aspartylphosphate" evidence="13">
    <location>
        <position position="840"/>
    </location>
</feature>
<evidence type="ECO:0000256" key="8">
    <source>
        <dbReference type="ARBA" id="ARBA00022840"/>
    </source>
</evidence>
<dbReference type="GO" id="GO:0009927">
    <property type="term" value="F:histidine phosphotransfer kinase activity"/>
    <property type="evidence" value="ECO:0007669"/>
    <property type="project" value="TreeGrafter"/>
</dbReference>
<feature type="domain" description="PAC" evidence="17">
    <location>
        <begin position="206"/>
        <end position="258"/>
    </location>
</feature>
<dbReference type="InterPro" id="IPR000700">
    <property type="entry name" value="PAS-assoc_C"/>
</dbReference>
<dbReference type="PROSITE" id="PS50110">
    <property type="entry name" value="RESPONSE_REGULATORY"/>
    <property type="match status" value="1"/>
</dbReference>
<dbReference type="InterPro" id="IPR036097">
    <property type="entry name" value="HisK_dim/P_sf"/>
</dbReference>